<dbReference type="InterPro" id="IPR013780">
    <property type="entry name" value="Glyco_hydro_b"/>
</dbReference>
<dbReference type="Proteomes" id="UP000245905">
    <property type="component" value="Unassembled WGS sequence"/>
</dbReference>
<dbReference type="Gene3D" id="2.60.40.1180">
    <property type="entry name" value="Golgi alpha-mannosidase II"/>
    <property type="match status" value="1"/>
</dbReference>
<sequence>DYMPEKFKGMELVAEPVEKVNVTLDGIILREEGRNISPTIYINDMYKKYQDCGDLEETLMAACDFMERAYEQAPVVDVDSIMRDANEKIVFQLINTEQNKTFLEQVPHREFQDLSIVYKVIISADKDAVQSSKITNEFAKRLGMSEEQLFKCAAENTRRLFPPVVRSMNDIMKEMFARDGMPQEIADMMIAEIPPEQTMWVISNEKGINGAASMLYENELHELAESLESDLYILPSSVREVIAVSSDMGSPEMLAQMVVEVNMQEVSLDERLSNQVYHYDKDLRKLTLATDTPNKRLDGIVAEPPLVYDAKEKSR</sequence>
<dbReference type="EMBL" id="JRFS01000033">
    <property type="protein sequence ID" value="PWE82902.1"/>
    <property type="molecule type" value="Genomic_DNA"/>
</dbReference>
<proteinExistence type="predicted"/>
<comment type="caution">
    <text evidence="1">The sequence shown here is derived from an EMBL/GenBank/DDBJ whole genome shotgun (WGS) entry which is preliminary data.</text>
</comment>
<evidence type="ECO:0000313" key="1">
    <source>
        <dbReference type="EMBL" id="PWE82902.1"/>
    </source>
</evidence>
<accession>A0A2U2EEW6</accession>
<protein>
    <submittedName>
        <fullName evidence="1">Uncharacterized protein</fullName>
    </submittedName>
</protein>
<dbReference type="Gene3D" id="3.20.20.80">
    <property type="entry name" value="Glycosidases"/>
    <property type="match status" value="1"/>
</dbReference>
<dbReference type="RefSeq" id="WP_109258492.1">
    <property type="nucleotide sequence ID" value="NZ_JRFS01000033.1"/>
</dbReference>
<evidence type="ECO:0000313" key="2">
    <source>
        <dbReference type="Proteomes" id="UP000245905"/>
    </source>
</evidence>
<dbReference type="Pfam" id="PF18941">
    <property type="entry name" value="DUF5688"/>
    <property type="match status" value="1"/>
</dbReference>
<dbReference type="InterPro" id="IPR043743">
    <property type="entry name" value="DUF5688"/>
</dbReference>
<feature type="non-terminal residue" evidence="1">
    <location>
        <position position="1"/>
    </location>
</feature>
<name>A0A2U2EEW6_9FIRM</name>
<dbReference type="AlphaFoldDB" id="A0A2U2EEW6"/>
<reference evidence="1 2" key="1">
    <citation type="submission" date="2014-09" db="EMBL/GenBank/DDBJ databases">
        <title>Butyrate-producing bacteria isolated from human gut.</title>
        <authorList>
            <person name="Zhang Q."/>
            <person name="Zhao L."/>
        </authorList>
    </citation>
    <scope>NUCLEOTIDE SEQUENCE [LARGE SCALE GENOMIC DNA]</scope>
    <source>
        <strain evidence="1 2">R22</strain>
    </source>
</reference>
<gene>
    <name evidence="1" type="ORF">LD38_13220</name>
</gene>
<organism evidence="1 2">
    <name type="scientific">Agathobacter rectalis</name>
    <dbReference type="NCBI Taxonomy" id="39491"/>
    <lineage>
        <taxon>Bacteria</taxon>
        <taxon>Bacillati</taxon>
        <taxon>Bacillota</taxon>
        <taxon>Clostridia</taxon>
        <taxon>Lachnospirales</taxon>
        <taxon>Lachnospiraceae</taxon>
        <taxon>Agathobacter</taxon>
    </lineage>
</organism>